<organism evidence="2 3">
    <name type="scientific">Algibacter lectus</name>
    <dbReference type="NCBI Taxonomy" id="221126"/>
    <lineage>
        <taxon>Bacteria</taxon>
        <taxon>Pseudomonadati</taxon>
        <taxon>Bacteroidota</taxon>
        <taxon>Flavobacteriia</taxon>
        <taxon>Flavobacteriales</taxon>
        <taxon>Flavobacteriaceae</taxon>
        <taxon>Algibacter</taxon>
    </lineage>
</organism>
<feature type="transmembrane region" description="Helical" evidence="1">
    <location>
        <begin position="20"/>
        <end position="36"/>
    </location>
</feature>
<proteinExistence type="predicted"/>
<dbReference type="EMBL" id="BBNQ01000005">
    <property type="protein sequence ID" value="GAL62287.1"/>
    <property type="molecule type" value="Genomic_DNA"/>
</dbReference>
<dbReference type="AlphaFoldDB" id="A0A090W438"/>
<comment type="caution">
    <text evidence="2">The sequence shown here is derived from an EMBL/GenBank/DDBJ whole genome shotgun (WGS) entry which is preliminary data.</text>
</comment>
<name>A0A090W438_9FLAO</name>
<accession>A0A090W438</accession>
<evidence type="ECO:0000313" key="2">
    <source>
        <dbReference type="EMBL" id="GAL62287.1"/>
    </source>
</evidence>
<protein>
    <submittedName>
        <fullName evidence="2">Uncharacterized protein</fullName>
    </submittedName>
</protein>
<evidence type="ECO:0000256" key="1">
    <source>
        <dbReference type="SAM" id="Phobius"/>
    </source>
</evidence>
<keyword evidence="1" id="KW-0472">Membrane</keyword>
<reference evidence="2 3" key="1">
    <citation type="journal article" date="2014" name="Genome Announc.">
        <title>Draft Genome Sequences of Marine Flavobacterium Algibacter lectus Strains SS8 and NR4.</title>
        <authorList>
            <person name="Takatani N."/>
            <person name="Nakanishi M."/>
            <person name="Meirelles P."/>
            <person name="Mino S."/>
            <person name="Suda W."/>
            <person name="Oshima K."/>
            <person name="Hattori M."/>
            <person name="Ohkuma M."/>
            <person name="Hosokawa M."/>
            <person name="Miyashita K."/>
            <person name="Thompson F.L."/>
            <person name="Niwa A."/>
            <person name="Sawabe T."/>
            <person name="Sawabe T."/>
        </authorList>
    </citation>
    <scope>NUCLEOTIDE SEQUENCE [LARGE SCALE GENOMIC DNA]</scope>
    <source>
        <strain evidence="2 3">JCM 19300</strain>
    </source>
</reference>
<dbReference type="Proteomes" id="UP000029644">
    <property type="component" value="Unassembled WGS sequence"/>
</dbReference>
<sequence length="38" mass="4691">MKNILYYLKIFSMVWKKQFMHIFDTSFFIGYSALYIDS</sequence>
<keyword evidence="1" id="KW-0812">Transmembrane</keyword>
<evidence type="ECO:0000313" key="3">
    <source>
        <dbReference type="Proteomes" id="UP000029644"/>
    </source>
</evidence>
<keyword evidence="1" id="KW-1133">Transmembrane helix</keyword>
<gene>
    <name evidence="2" type="ORF">JCM19300_3038</name>
</gene>